<name>A0A2T3AY19_AMORE</name>
<keyword evidence="4" id="KW-1185">Reference proteome</keyword>
<dbReference type="Pfam" id="PF25482">
    <property type="entry name" value="DUF7905"/>
    <property type="match status" value="1"/>
</dbReference>
<dbReference type="GeneID" id="36576893"/>
<feature type="region of interest" description="Disordered" evidence="1">
    <location>
        <begin position="75"/>
        <end position="128"/>
    </location>
</feature>
<protein>
    <recommendedName>
        <fullName evidence="2">DUF7905 domain-containing protein</fullName>
    </recommendedName>
</protein>
<dbReference type="OrthoDB" id="4739136at2759"/>
<proteinExistence type="predicted"/>
<evidence type="ECO:0000313" key="4">
    <source>
        <dbReference type="Proteomes" id="UP000241818"/>
    </source>
</evidence>
<dbReference type="EMBL" id="KZ679013">
    <property type="protein sequence ID" value="PSS14940.1"/>
    <property type="molecule type" value="Genomic_DNA"/>
</dbReference>
<feature type="region of interest" description="Disordered" evidence="1">
    <location>
        <begin position="1"/>
        <end position="41"/>
    </location>
</feature>
<dbReference type="InterPro" id="IPR057227">
    <property type="entry name" value="DUF7905"/>
</dbReference>
<accession>A0A2T3AY19</accession>
<evidence type="ECO:0000313" key="3">
    <source>
        <dbReference type="EMBL" id="PSS14940.1"/>
    </source>
</evidence>
<evidence type="ECO:0000256" key="1">
    <source>
        <dbReference type="SAM" id="MobiDB-lite"/>
    </source>
</evidence>
<feature type="compositionally biased region" description="Polar residues" evidence="1">
    <location>
        <begin position="75"/>
        <end position="84"/>
    </location>
</feature>
<feature type="compositionally biased region" description="Polar residues" evidence="1">
    <location>
        <begin position="9"/>
        <end position="41"/>
    </location>
</feature>
<evidence type="ECO:0000259" key="2">
    <source>
        <dbReference type="Pfam" id="PF25482"/>
    </source>
</evidence>
<dbReference type="InParanoid" id="A0A2T3AY19"/>
<sequence>MDPLKDFETSNALQWDQESTITTSTELSPALASTNPATQSNVGHVAPLSQVAPLGQQGINRQQILGSYSGIGGRSLSTSYETTPSPAPHRQSYQSNGNLNSRAPNNDHRQPQHGSEQRRSYRATPAFQSSADSRVKLWAKPKGLVTTRMENTNVVKEKENAEIKKYLGSVNGQEDYQATGYYLWPKKGVNPRELLGWKLEKLDVLRKTFKVIIEWDDRKQCLTINSDRPTADHDIMATIKGIRQAVQNCNAEIIFASPQYIVAPPSADVMRTVIGPKYDDGKIMGVELAGRQFSEQEKETWDSKRSERLEENLTKFREHLIKHTTLLAPLMGWMRMRVHFGHVRFGKVREEFVQSKYCFDEFVGMMELSRVRTSGKFDRKLDDATLGKKMLQKIIESPHIFCPVQSRIPSLQDVKPKHMEIIFVNIPDGENLRIEAEVDQATENGLGQYQIGTTRLFRDSRRNKRVEVTTIDIERKFDWTLEIITDGSIADLPSTMLSLIEGSLSGKSKEREDCLGLSYPGVSPSTQYGLDVRNVVVRSVYQYMLKETGYIVEIAVYREWDGCNTAKEPKMLSSVSMFHPVWDGQMDSIEYTTKERDWDRQLRCFFEGPDQNGGIPKFMEDVILIQGLLTDAARASTGSPKSSQSC</sequence>
<feature type="compositionally biased region" description="Polar residues" evidence="1">
    <location>
        <begin position="91"/>
        <end position="104"/>
    </location>
</feature>
<reference evidence="3 4" key="1">
    <citation type="journal article" date="2018" name="New Phytol.">
        <title>Comparative genomics and transcriptomics depict ericoid mycorrhizal fungi as versatile saprotrophs and plant mutualists.</title>
        <authorList>
            <person name="Martino E."/>
            <person name="Morin E."/>
            <person name="Grelet G.A."/>
            <person name="Kuo A."/>
            <person name="Kohler A."/>
            <person name="Daghino S."/>
            <person name="Barry K.W."/>
            <person name="Cichocki N."/>
            <person name="Clum A."/>
            <person name="Dockter R.B."/>
            <person name="Hainaut M."/>
            <person name="Kuo R.C."/>
            <person name="LaButti K."/>
            <person name="Lindahl B.D."/>
            <person name="Lindquist E.A."/>
            <person name="Lipzen A."/>
            <person name="Khouja H.R."/>
            <person name="Magnuson J."/>
            <person name="Murat C."/>
            <person name="Ohm R.A."/>
            <person name="Singer S.W."/>
            <person name="Spatafora J.W."/>
            <person name="Wang M."/>
            <person name="Veneault-Fourrey C."/>
            <person name="Henrissat B."/>
            <person name="Grigoriev I.V."/>
            <person name="Martin F.M."/>
            <person name="Perotto S."/>
        </authorList>
    </citation>
    <scope>NUCLEOTIDE SEQUENCE [LARGE SCALE GENOMIC DNA]</scope>
    <source>
        <strain evidence="3 4">ATCC 22711</strain>
    </source>
</reference>
<feature type="compositionally biased region" description="Basic and acidic residues" evidence="1">
    <location>
        <begin position="105"/>
        <end position="119"/>
    </location>
</feature>
<organism evidence="3 4">
    <name type="scientific">Amorphotheca resinae ATCC 22711</name>
    <dbReference type="NCBI Taxonomy" id="857342"/>
    <lineage>
        <taxon>Eukaryota</taxon>
        <taxon>Fungi</taxon>
        <taxon>Dikarya</taxon>
        <taxon>Ascomycota</taxon>
        <taxon>Pezizomycotina</taxon>
        <taxon>Leotiomycetes</taxon>
        <taxon>Helotiales</taxon>
        <taxon>Amorphothecaceae</taxon>
        <taxon>Amorphotheca</taxon>
    </lineage>
</organism>
<dbReference type="STRING" id="857342.A0A2T3AY19"/>
<dbReference type="AlphaFoldDB" id="A0A2T3AY19"/>
<gene>
    <name evidence="3" type="ORF">M430DRAFT_59617</name>
</gene>
<feature type="domain" description="DUF7905" evidence="2">
    <location>
        <begin position="310"/>
        <end position="583"/>
    </location>
</feature>
<dbReference type="RefSeq" id="XP_024719539.1">
    <property type="nucleotide sequence ID" value="XM_024868812.1"/>
</dbReference>
<dbReference type="Proteomes" id="UP000241818">
    <property type="component" value="Unassembled WGS sequence"/>
</dbReference>